<feature type="signal peptide" evidence="1">
    <location>
        <begin position="1"/>
        <end position="19"/>
    </location>
</feature>
<organism evidence="2 3">
    <name type="scientific">Lingula anatina</name>
    <name type="common">Brachiopod</name>
    <name type="synonym">Lingula unguis</name>
    <dbReference type="NCBI Taxonomy" id="7574"/>
    <lineage>
        <taxon>Eukaryota</taxon>
        <taxon>Metazoa</taxon>
        <taxon>Spiralia</taxon>
        <taxon>Lophotrochozoa</taxon>
        <taxon>Brachiopoda</taxon>
        <taxon>Linguliformea</taxon>
        <taxon>Lingulata</taxon>
        <taxon>Lingulida</taxon>
        <taxon>Linguloidea</taxon>
        <taxon>Lingulidae</taxon>
        <taxon>Lingula</taxon>
    </lineage>
</organism>
<dbReference type="Proteomes" id="UP000085678">
    <property type="component" value="Unplaced"/>
</dbReference>
<gene>
    <name evidence="3" type="primary">LOC106153474</name>
</gene>
<keyword evidence="1" id="KW-0732">Signal</keyword>
<feature type="chain" id="PRO_5010182576" evidence="1">
    <location>
        <begin position="20"/>
        <end position="151"/>
    </location>
</feature>
<dbReference type="AlphaFoldDB" id="A0A1S3HA34"/>
<protein>
    <submittedName>
        <fullName evidence="3">Uncharacterized protein LOC106153474</fullName>
    </submittedName>
</protein>
<keyword evidence="2" id="KW-1185">Reference proteome</keyword>
<name>A0A1S3HA34_LINAN</name>
<dbReference type="RefSeq" id="XP_013382868.1">
    <property type="nucleotide sequence ID" value="XM_013527414.1"/>
</dbReference>
<evidence type="ECO:0000313" key="2">
    <source>
        <dbReference type="Proteomes" id="UP000085678"/>
    </source>
</evidence>
<dbReference type="InParanoid" id="A0A1S3HA34"/>
<evidence type="ECO:0000313" key="3">
    <source>
        <dbReference type="RefSeq" id="XP_013382868.1"/>
    </source>
</evidence>
<proteinExistence type="predicted"/>
<dbReference type="KEGG" id="lak:106153474"/>
<reference evidence="3" key="1">
    <citation type="submission" date="2025-08" db="UniProtKB">
        <authorList>
            <consortium name="RefSeq"/>
        </authorList>
    </citation>
    <scope>IDENTIFICATION</scope>
    <source>
        <tissue evidence="3">Gonads</tissue>
    </source>
</reference>
<accession>A0A1S3HA34</accession>
<sequence length="151" mass="16509">MPSVIVCFLLLGAAATANFREVDLLPREEGFLCYSCNYAAYGITTYFNTFKECSDPYRNSHVVSTVRCSTACFSRHDKNGFIYRGCFAGNLNVDASQDGCGSQEGANWCFCRGNLCNDVIPHATCPFKGIGHRHKRCVCEPPRIAGAAPAC</sequence>
<evidence type="ECO:0000256" key="1">
    <source>
        <dbReference type="SAM" id="SignalP"/>
    </source>
</evidence>
<dbReference type="GeneID" id="106153474"/>